<comment type="similarity">
    <text evidence="1">Belongs to the IPK1 type 2 family.</text>
</comment>
<keyword evidence="5 7" id="KW-0418">Kinase</keyword>
<dbReference type="Proteomes" id="UP001162156">
    <property type="component" value="Unassembled WGS sequence"/>
</dbReference>
<evidence type="ECO:0000256" key="5">
    <source>
        <dbReference type="ARBA" id="ARBA00022777"/>
    </source>
</evidence>
<evidence type="ECO:0000256" key="6">
    <source>
        <dbReference type="ARBA" id="ARBA00022840"/>
    </source>
</evidence>
<keyword evidence="6 7" id="KW-0067">ATP-binding</keyword>
<dbReference type="Gene3D" id="3.30.200.110">
    <property type="entry name" value="Inositol-pentakisphosphate 2-kinase, N-lobe"/>
    <property type="match status" value="1"/>
</dbReference>
<proteinExistence type="inferred from homology"/>
<keyword evidence="10" id="KW-1185">Reference proteome</keyword>
<sequence>MLSTENKPITNFEMPSKWIYRGEGNCNVVLSLPDTRKILRIRKTDRPKTLIAWLIIWISDILYWYCGKATKEELRDLKFYSAIMRPLIGRKYTSEVNQVILTRKQIKRLEYQLSNHRPDFRQNKILQYGRAALFDDFAFLPQDEYEYLPFKVTDDTFAVEIKPKQGWKPLSEKHFPRCLFCMNQYLKKEKRQIKEISEYCPEDLFSGNAVRMKCAIKSLIENPQNNFRIFKNGVLCYGEKLNSDIHKILPELFETINENSDKLREEFYELIQKCLITNLINIDCTEECEEKLFCEWNKIIQEANFNTLLPKGCVLEKILSIQMLDTEGSYYYSKLLSKENLKDWSYVNMLLNRINNTNTCLKCTIMMLGNTHRKEGDLDLICVPYMISAIAKDCSLMITLKKIKENISDDLEMKNIMKTGFGHYIVNIGVFDLYPKPLTTTFKKHYKRNRDIFETFTKATEKFVDFTSN</sequence>
<evidence type="ECO:0000256" key="1">
    <source>
        <dbReference type="ARBA" id="ARBA00007229"/>
    </source>
</evidence>
<evidence type="ECO:0000256" key="4">
    <source>
        <dbReference type="ARBA" id="ARBA00022741"/>
    </source>
</evidence>
<evidence type="ECO:0000256" key="8">
    <source>
        <dbReference type="SAM" id="Phobius"/>
    </source>
</evidence>
<evidence type="ECO:0000256" key="7">
    <source>
        <dbReference type="RuleBase" id="RU364126"/>
    </source>
</evidence>
<dbReference type="AlphaFoldDB" id="A0AAV8YFP6"/>
<dbReference type="PANTHER" id="PTHR14456:SF2">
    <property type="entry name" value="INOSITOL-PENTAKISPHOSPHATE 2-KINASE"/>
    <property type="match status" value="1"/>
</dbReference>
<comment type="caution">
    <text evidence="9">The sequence shown here is derived from an EMBL/GenBank/DDBJ whole genome shotgun (WGS) entry which is preliminary data.</text>
</comment>
<evidence type="ECO:0000256" key="3">
    <source>
        <dbReference type="ARBA" id="ARBA00022679"/>
    </source>
</evidence>
<evidence type="ECO:0000313" key="10">
    <source>
        <dbReference type="Proteomes" id="UP001162156"/>
    </source>
</evidence>
<dbReference type="GO" id="GO:0035299">
    <property type="term" value="F:inositol-1,3,4,5,6-pentakisphosphate 2-kinase activity"/>
    <property type="evidence" value="ECO:0007669"/>
    <property type="project" value="UniProtKB-EC"/>
</dbReference>
<keyword evidence="3 7" id="KW-0808">Transferase</keyword>
<comment type="catalytic activity">
    <reaction evidence="7">
        <text>1D-myo-inositol 1,3,4,5,6-pentakisphosphate + ATP = 1D-myo-inositol hexakisphosphate + ADP + H(+)</text>
        <dbReference type="Rhea" id="RHEA:20313"/>
        <dbReference type="ChEBI" id="CHEBI:15378"/>
        <dbReference type="ChEBI" id="CHEBI:30616"/>
        <dbReference type="ChEBI" id="CHEBI:57733"/>
        <dbReference type="ChEBI" id="CHEBI:58130"/>
        <dbReference type="ChEBI" id="CHEBI:456216"/>
        <dbReference type="EC" id="2.7.1.158"/>
    </reaction>
</comment>
<keyword evidence="8" id="KW-0472">Membrane</keyword>
<keyword evidence="4 7" id="KW-0547">Nucleotide-binding</keyword>
<gene>
    <name evidence="9" type="ORF">NQ314_007958</name>
</gene>
<dbReference type="InterPro" id="IPR043001">
    <property type="entry name" value="IP5_2-K_N_lobe"/>
</dbReference>
<reference evidence="9" key="1">
    <citation type="journal article" date="2023" name="Insect Mol. Biol.">
        <title>Genome sequencing provides insights into the evolution of gene families encoding plant cell wall-degrading enzymes in longhorned beetles.</title>
        <authorList>
            <person name="Shin N.R."/>
            <person name="Okamura Y."/>
            <person name="Kirsch R."/>
            <person name="Pauchet Y."/>
        </authorList>
    </citation>
    <scope>NUCLEOTIDE SEQUENCE</scope>
    <source>
        <strain evidence="9">RBIC_L_NR</strain>
    </source>
</reference>
<evidence type="ECO:0000313" key="9">
    <source>
        <dbReference type="EMBL" id="KAJ8950253.1"/>
    </source>
</evidence>
<evidence type="ECO:0000256" key="2">
    <source>
        <dbReference type="ARBA" id="ARBA00012023"/>
    </source>
</evidence>
<dbReference type="PANTHER" id="PTHR14456">
    <property type="entry name" value="INOSITOL POLYPHOSPHATE KINASE 1"/>
    <property type="match status" value="1"/>
</dbReference>
<protein>
    <recommendedName>
        <fullName evidence="2 7">Inositol-pentakisphosphate 2-kinase</fullName>
        <ecNumber evidence="2 7">2.7.1.158</ecNumber>
    </recommendedName>
</protein>
<dbReference type="EC" id="2.7.1.158" evidence="2 7"/>
<keyword evidence="8" id="KW-1133">Transmembrane helix</keyword>
<dbReference type="InterPro" id="IPR009286">
    <property type="entry name" value="Ins_P5_2-kin"/>
</dbReference>
<dbReference type="GO" id="GO:0005634">
    <property type="term" value="C:nucleus"/>
    <property type="evidence" value="ECO:0007669"/>
    <property type="project" value="TreeGrafter"/>
</dbReference>
<dbReference type="GO" id="GO:0032958">
    <property type="term" value="P:inositol phosphate biosynthetic process"/>
    <property type="evidence" value="ECO:0007669"/>
    <property type="project" value="TreeGrafter"/>
</dbReference>
<accession>A0AAV8YFP6</accession>
<name>A0AAV8YFP6_9CUCU</name>
<feature type="transmembrane region" description="Helical" evidence="8">
    <location>
        <begin position="49"/>
        <end position="65"/>
    </location>
</feature>
<organism evidence="9 10">
    <name type="scientific">Rhamnusium bicolor</name>
    <dbReference type="NCBI Taxonomy" id="1586634"/>
    <lineage>
        <taxon>Eukaryota</taxon>
        <taxon>Metazoa</taxon>
        <taxon>Ecdysozoa</taxon>
        <taxon>Arthropoda</taxon>
        <taxon>Hexapoda</taxon>
        <taxon>Insecta</taxon>
        <taxon>Pterygota</taxon>
        <taxon>Neoptera</taxon>
        <taxon>Endopterygota</taxon>
        <taxon>Coleoptera</taxon>
        <taxon>Polyphaga</taxon>
        <taxon>Cucujiformia</taxon>
        <taxon>Chrysomeloidea</taxon>
        <taxon>Cerambycidae</taxon>
        <taxon>Lepturinae</taxon>
        <taxon>Rhagiini</taxon>
        <taxon>Rhamnusium</taxon>
    </lineage>
</organism>
<dbReference type="EMBL" id="JANEYF010002183">
    <property type="protein sequence ID" value="KAJ8950253.1"/>
    <property type="molecule type" value="Genomic_DNA"/>
</dbReference>
<dbReference type="GO" id="GO:0005524">
    <property type="term" value="F:ATP binding"/>
    <property type="evidence" value="ECO:0007669"/>
    <property type="project" value="UniProtKB-KW"/>
</dbReference>
<comment type="function">
    <text evidence="7">Phosphorylates Ins(1,3,4,5,6)P5 at position 2 to form Ins(1,2,3,4,5,6)P6 (InsP6 or phytate).</text>
</comment>
<dbReference type="Pfam" id="PF06090">
    <property type="entry name" value="Ins_P5_2-kin"/>
    <property type="match status" value="1"/>
</dbReference>
<keyword evidence="8" id="KW-0812">Transmembrane</keyword>
<comment type="domain">
    <text evidence="7">The EXKPK motif is conserved in inositol-pentakisphosphate 2-kinases of both family 1 and 2.</text>
</comment>